<dbReference type="Gene3D" id="3.30.565.10">
    <property type="entry name" value="Histidine kinase-like ATPase, C-terminal domain"/>
    <property type="match status" value="1"/>
</dbReference>
<dbReference type="InterPro" id="IPR013656">
    <property type="entry name" value="PAS_4"/>
</dbReference>
<dbReference type="KEGG" id="mon:G8E03_10030"/>
<name>A0A6G7VMQ7_9RHOB</name>
<dbReference type="PANTHER" id="PTHR43065:SF42">
    <property type="entry name" value="TWO-COMPONENT SENSOR PPRA"/>
    <property type="match status" value="1"/>
</dbReference>
<evidence type="ECO:0000256" key="3">
    <source>
        <dbReference type="ARBA" id="ARBA00022553"/>
    </source>
</evidence>
<dbReference type="PANTHER" id="PTHR43065">
    <property type="entry name" value="SENSOR HISTIDINE KINASE"/>
    <property type="match status" value="1"/>
</dbReference>
<dbReference type="PRINTS" id="PR00344">
    <property type="entry name" value="BCTRLSENSOR"/>
</dbReference>
<keyword evidence="5" id="KW-0472">Membrane</keyword>
<dbReference type="InterPro" id="IPR036097">
    <property type="entry name" value="HisK_dim/P_sf"/>
</dbReference>
<organism evidence="8 9">
    <name type="scientific">Pontivivens nitratireducens</name>
    <dbReference type="NCBI Taxonomy" id="2758038"/>
    <lineage>
        <taxon>Bacteria</taxon>
        <taxon>Pseudomonadati</taxon>
        <taxon>Pseudomonadota</taxon>
        <taxon>Alphaproteobacteria</taxon>
        <taxon>Rhodobacterales</taxon>
        <taxon>Paracoccaceae</taxon>
        <taxon>Pontivivens</taxon>
    </lineage>
</organism>
<dbReference type="SUPFAM" id="SSF52172">
    <property type="entry name" value="CheY-like"/>
    <property type="match status" value="1"/>
</dbReference>
<dbReference type="GO" id="GO:0000155">
    <property type="term" value="F:phosphorelay sensor kinase activity"/>
    <property type="evidence" value="ECO:0007669"/>
    <property type="project" value="InterPro"/>
</dbReference>
<gene>
    <name evidence="8" type="ORF">G8E03_10030</name>
</gene>
<dbReference type="InterPro" id="IPR001789">
    <property type="entry name" value="Sig_transdc_resp-reg_receiver"/>
</dbReference>
<comment type="catalytic activity">
    <reaction evidence="1">
        <text>ATP + protein L-histidine = ADP + protein N-phospho-L-histidine.</text>
        <dbReference type="EC" id="2.7.13.3"/>
    </reaction>
</comment>
<dbReference type="EC" id="2.7.13.3" evidence="2"/>
<dbReference type="Pfam" id="PF00072">
    <property type="entry name" value="Response_reg"/>
    <property type="match status" value="1"/>
</dbReference>
<dbReference type="Pfam" id="PF00512">
    <property type="entry name" value="HisKA"/>
    <property type="match status" value="1"/>
</dbReference>
<dbReference type="PROSITE" id="PS50110">
    <property type="entry name" value="RESPONSE_REGULATORY"/>
    <property type="match status" value="1"/>
</dbReference>
<dbReference type="FunFam" id="1.10.287.130:FF:000037">
    <property type="entry name" value="Hybrid sensor histidine kinase/response regulator"/>
    <property type="match status" value="1"/>
</dbReference>
<dbReference type="InterPro" id="IPR003594">
    <property type="entry name" value="HATPase_dom"/>
</dbReference>
<dbReference type="InterPro" id="IPR003661">
    <property type="entry name" value="HisK_dim/P_dom"/>
</dbReference>
<dbReference type="InterPro" id="IPR004358">
    <property type="entry name" value="Sig_transdc_His_kin-like_C"/>
</dbReference>
<sequence length="752" mass="81895">MTDRPHEQILRMRIPDLAASAIGALSAFTVALLILEFSSGQTARVALAVGLCLCVAALVIVVPLYFRPSRNALIADDDGNLHGGGSLTVAQMLFAHEPDPNAQFYRMMQSVLNTGEVARPVRQQDGSHRIVHAQRSGRNVIWQVLPPVEQTESHSTAITMEEAPFGHLLLHAGDGKVIAMNGWMRNRCGDITNIDDVLLDLPLSHGKIHRLRVNPTVLLRAFLVAEGETQSLYLVPLGKDETAASNPDQFLMQLPISLARLDTDGTVIIANRAATSLVGEALTPGANVSNLMEGLAQPMSARIRDVAERGRYARPEVARLHDGDVERFLQVSLSPMVIEGQSSILMVMSDATELKKLEAQFVQSQKMQAVGQLAGGVAHDFNNLLTALSGHCDLLLLRNGPGDRDYLDLMQIQQNANRAAALVSQLLAFSRKQTLQPKIINLGDVLGDLSHLLNRLIGEKVNLRMDFAEDLPEIRADLRQVEQVVMNLVVNARDAMKDGGTVYVRARVETLTEELHRNRAIVPPGEWVIVDVTDTGTGIPEREIDKIFDPFFTTKRVGEGTGLGLSTAYGIVKQTGGFLFVDSVVSEGTTFSILIPRHIHGTGVASLPPVSESAGEPEVDLLGSGTVLLVEDEAPVRAFAVRALQLRGYTVIEAASGEEALEVLSERPKVDVFISDVIMPGLDGPSWVRQAQKDYPDVEVIFVSGYAEDIFTEQHVRPAHSAFLAKPFSLNDLSLQVKRSMDASRERQSAPS</sequence>
<keyword evidence="5" id="KW-0812">Transmembrane</keyword>
<dbReference type="SMART" id="SM00448">
    <property type="entry name" value="REC"/>
    <property type="match status" value="1"/>
</dbReference>
<dbReference type="RefSeq" id="WP_166191209.1">
    <property type="nucleotide sequence ID" value="NZ_CP049811.1"/>
</dbReference>
<dbReference type="InterPro" id="IPR011006">
    <property type="entry name" value="CheY-like_superfamily"/>
</dbReference>
<feature type="transmembrane region" description="Helical" evidence="5">
    <location>
        <begin position="17"/>
        <end position="35"/>
    </location>
</feature>
<proteinExistence type="predicted"/>
<evidence type="ECO:0000256" key="4">
    <source>
        <dbReference type="PROSITE-ProRule" id="PRU00169"/>
    </source>
</evidence>
<dbReference type="EMBL" id="CP049811">
    <property type="protein sequence ID" value="QIK41077.1"/>
    <property type="molecule type" value="Genomic_DNA"/>
</dbReference>
<dbReference type="Gene3D" id="1.10.287.130">
    <property type="match status" value="1"/>
</dbReference>
<protein>
    <recommendedName>
        <fullName evidence="2">histidine kinase</fullName>
        <ecNumber evidence="2">2.7.13.3</ecNumber>
    </recommendedName>
</protein>
<dbReference type="SUPFAM" id="SSF55874">
    <property type="entry name" value="ATPase domain of HSP90 chaperone/DNA topoisomerase II/histidine kinase"/>
    <property type="match status" value="1"/>
</dbReference>
<keyword evidence="5" id="KW-1133">Transmembrane helix</keyword>
<dbReference type="InterPro" id="IPR005467">
    <property type="entry name" value="His_kinase_dom"/>
</dbReference>
<dbReference type="Pfam" id="PF08448">
    <property type="entry name" value="PAS_4"/>
    <property type="match status" value="1"/>
</dbReference>
<dbReference type="SUPFAM" id="SSF47384">
    <property type="entry name" value="Homodimeric domain of signal transducing histidine kinase"/>
    <property type="match status" value="1"/>
</dbReference>
<evidence type="ECO:0000256" key="1">
    <source>
        <dbReference type="ARBA" id="ARBA00000085"/>
    </source>
</evidence>
<dbReference type="CDD" id="cd00082">
    <property type="entry name" value="HisKA"/>
    <property type="match status" value="1"/>
</dbReference>
<dbReference type="PROSITE" id="PS50109">
    <property type="entry name" value="HIS_KIN"/>
    <property type="match status" value="1"/>
</dbReference>
<keyword evidence="3 4" id="KW-0597">Phosphoprotein</keyword>
<reference evidence="8 9" key="1">
    <citation type="submission" date="2020-03" db="EMBL/GenBank/DDBJ databases">
        <title>Complete genome sequence of Monaibacterium sp. ALG8 with diverse plasmids.</title>
        <authorList>
            <person name="Sun C."/>
        </authorList>
    </citation>
    <scope>NUCLEOTIDE SEQUENCE [LARGE SCALE GENOMIC DNA]</scope>
    <source>
        <strain evidence="8 9">ALG8</strain>
    </source>
</reference>
<evidence type="ECO:0000313" key="9">
    <source>
        <dbReference type="Proteomes" id="UP000500791"/>
    </source>
</evidence>
<dbReference type="Pfam" id="PF02518">
    <property type="entry name" value="HATPase_c"/>
    <property type="match status" value="1"/>
</dbReference>
<dbReference type="Gene3D" id="3.30.450.20">
    <property type="entry name" value="PAS domain"/>
    <property type="match status" value="1"/>
</dbReference>
<evidence type="ECO:0000256" key="2">
    <source>
        <dbReference type="ARBA" id="ARBA00012438"/>
    </source>
</evidence>
<evidence type="ECO:0000256" key="5">
    <source>
        <dbReference type="SAM" id="Phobius"/>
    </source>
</evidence>
<evidence type="ECO:0000313" key="8">
    <source>
        <dbReference type="EMBL" id="QIK41077.1"/>
    </source>
</evidence>
<dbReference type="InterPro" id="IPR035965">
    <property type="entry name" value="PAS-like_dom_sf"/>
</dbReference>
<feature type="modified residue" description="4-aspartylphosphate" evidence="4">
    <location>
        <position position="676"/>
    </location>
</feature>
<feature type="transmembrane region" description="Helical" evidence="5">
    <location>
        <begin position="47"/>
        <end position="66"/>
    </location>
</feature>
<feature type="domain" description="Response regulatory" evidence="7">
    <location>
        <begin position="626"/>
        <end position="741"/>
    </location>
</feature>
<dbReference type="Gene3D" id="3.40.50.2300">
    <property type="match status" value="1"/>
</dbReference>
<dbReference type="SUPFAM" id="SSF55785">
    <property type="entry name" value="PYP-like sensor domain (PAS domain)"/>
    <property type="match status" value="1"/>
</dbReference>
<dbReference type="AlphaFoldDB" id="A0A6G7VMQ7"/>
<keyword evidence="9" id="KW-1185">Reference proteome</keyword>
<dbReference type="InterPro" id="IPR036890">
    <property type="entry name" value="HATPase_C_sf"/>
</dbReference>
<evidence type="ECO:0000259" key="7">
    <source>
        <dbReference type="PROSITE" id="PS50110"/>
    </source>
</evidence>
<accession>A0A6G7VMQ7</accession>
<evidence type="ECO:0000259" key="6">
    <source>
        <dbReference type="PROSITE" id="PS50109"/>
    </source>
</evidence>
<dbReference type="Proteomes" id="UP000500791">
    <property type="component" value="Chromosome"/>
</dbReference>
<dbReference type="SMART" id="SM00388">
    <property type="entry name" value="HisKA"/>
    <property type="match status" value="1"/>
</dbReference>
<dbReference type="SMART" id="SM00387">
    <property type="entry name" value="HATPase_c"/>
    <property type="match status" value="1"/>
</dbReference>
<feature type="domain" description="Histidine kinase" evidence="6">
    <location>
        <begin position="376"/>
        <end position="599"/>
    </location>
</feature>